<dbReference type="EMBL" id="BRYB01000595">
    <property type="protein sequence ID" value="GMI33624.1"/>
    <property type="molecule type" value="Genomic_DNA"/>
</dbReference>
<keyword evidence="4" id="KW-1185">Reference proteome</keyword>
<dbReference type="Gene3D" id="3.60.110.10">
    <property type="entry name" value="Carbon-nitrogen hydrolase"/>
    <property type="match status" value="1"/>
</dbReference>
<proteinExistence type="predicted"/>
<dbReference type="InterPro" id="IPR036526">
    <property type="entry name" value="C-N_Hydrolase_sf"/>
</dbReference>
<dbReference type="SUPFAM" id="SSF56317">
    <property type="entry name" value="Carbon-nitrogen hydrolase"/>
    <property type="match status" value="1"/>
</dbReference>
<feature type="domain" description="CN hydrolase" evidence="2">
    <location>
        <begin position="1"/>
        <end position="285"/>
    </location>
</feature>
<sequence>MQFCPVPNDVPASIAVADAILSATDPDTLASLDLLLLPEMAFTGYLFPDLSSVPCESPPSSPSVAWALSTASSLGCPTLVGYPRLDPLTNAAHNSLAIALPGGALHSVADKHHLFAADETWAAEGKGFHPVADDIVPGVRVAVAVCMDINPRQFKAPFDAFEFANHARGVDLVLFSSNWCSSHPDDDDEVRASKAAPARGSGEELAAMEETRAYWQERMGPLEGTGAVFACANRVGGEEAARLGTGAGGDVTFVGTSCVLELGSQKVVASLDMHEQALLVAEVEVGGG</sequence>
<dbReference type="PROSITE" id="PS50263">
    <property type="entry name" value="CN_HYDROLASE"/>
    <property type="match status" value="1"/>
</dbReference>
<dbReference type="PANTHER" id="PTHR11750">
    <property type="entry name" value="PROTEIN N-TERMINAL AMIDASE"/>
    <property type="match status" value="1"/>
</dbReference>
<dbReference type="Proteomes" id="UP001165060">
    <property type="component" value="Unassembled WGS sequence"/>
</dbReference>
<evidence type="ECO:0000313" key="3">
    <source>
        <dbReference type="EMBL" id="GMI33624.1"/>
    </source>
</evidence>
<reference evidence="3 4" key="1">
    <citation type="journal article" date="2023" name="Commun. Biol.">
        <title>Genome analysis of Parmales, the sister group of diatoms, reveals the evolutionary specialization of diatoms from phago-mixotrophs to photoautotrophs.</title>
        <authorList>
            <person name="Ban H."/>
            <person name="Sato S."/>
            <person name="Yoshikawa S."/>
            <person name="Yamada K."/>
            <person name="Nakamura Y."/>
            <person name="Ichinomiya M."/>
            <person name="Sato N."/>
            <person name="Blanc-Mathieu R."/>
            <person name="Endo H."/>
            <person name="Kuwata A."/>
            <person name="Ogata H."/>
        </authorList>
    </citation>
    <scope>NUCLEOTIDE SEQUENCE [LARGE SCALE GENOMIC DNA]</scope>
</reference>
<dbReference type="InterPro" id="IPR003010">
    <property type="entry name" value="C-N_Hydrolase"/>
</dbReference>
<name>A0ABQ6MVG5_9STRA</name>
<accession>A0ABQ6MVG5</accession>
<dbReference type="PANTHER" id="PTHR11750:SF26">
    <property type="entry name" value="PROTEIN N-TERMINAL AMIDASE"/>
    <property type="match status" value="1"/>
</dbReference>
<feature type="region of interest" description="Disordered" evidence="1">
    <location>
        <begin position="183"/>
        <end position="203"/>
    </location>
</feature>
<evidence type="ECO:0000259" key="2">
    <source>
        <dbReference type="PROSITE" id="PS50263"/>
    </source>
</evidence>
<evidence type="ECO:0000256" key="1">
    <source>
        <dbReference type="SAM" id="MobiDB-lite"/>
    </source>
</evidence>
<comment type="caution">
    <text evidence="3">The sequence shown here is derived from an EMBL/GenBank/DDBJ whole genome shotgun (WGS) entry which is preliminary data.</text>
</comment>
<protein>
    <recommendedName>
        <fullName evidence="2">CN hydrolase domain-containing protein</fullName>
    </recommendedName>
</protein>
<organism evidence="3 4">
    <name type="scientific">Tetraparma gracilis</name>
    <dbReference type="NCBI Taxonomy" id="2962635"/>
    <lineage>
        <taxon>Eukaryota</taxon>
        <taxon>Sar</taxon>
        <taxon>Stramenopiles</taxon>
        <taxon>Ochrophyta</taxon>
        <taxon>Bolidophyceae</taxon>
        <taxon>Parmales</taxon>
        <taxon>Triparmaceae</taxon>
        <taxon>Tetraparma</taxon>
    </lineage>
</organism>
<gene>
    <name evidence="3" type="ORF">TeGR_g4608</name>
</gene>
<dbReference type="InterPro" id="IPR039703">
    <property type="entry name" value="Nta1"/>
</dbReference>
<evidence type="ECO:0000313" key="4">
    <source>
        <dbReference type="Proteomes" id="UP001165060"/>
    </source>
</evidence>